<feature type="compositionally biased region" description="Basic residues" evidence="1">
    <location>
        <begin position="273"/>
        <end position="288"/>
    </location>
</feature>
<dbReference type="RefSeq" id="WP_267775857.1">
    <property type="nucleotide sequence ID" value="NZ_JAPNKE010000002.1"/>
</dbReference>
<dbReference type="Proteomes" id="UP001150924">
    <property type="component" value="Unassembled WGS sequence"/>
</dbReference>
<feature type="signal peptide" evidence="2">
    <location>
        <begin position="1"/>
        <end position="30"/>
    </location>
</feature>
<evidence type="ECO:0000313" key="4">
    <source>
        <dbReference type="Proteomes" id="UP001150924"/>
    </source>
</evidence>
<comment type="caution">
    <text evidence="3">The sequence shown here is derived from an EMBL/GenBank/DDBJ whole genome shotgun (WGS) entry which is preliminary data.</text>
</comment>
<protein>
    <submittedName>
        <fullName evidence="3">Uncharacterized protein</fullName>
    </submittedName>
</protein>
<evidence type="ECO:0000256" key="1">
    <source>
        <dbReference type="SAM" id="MobiDB-lite"/>
    </source>
</evidence>
<evidence type="ECO:0000313" key="3">
    <source>
        <dbReference type="EMBL" id="MCY1012433.1"/>
    </source>
</evidence>
<accession>A0A9X3J3U1</accession>
<evidence type="ECO:0000256" key="2">
    <source>
        <dbReference type="SAM" id="SignalP"/>
    </source>
</evidence>
<name>A0A9X3J3U1_9BACT</name>
<feature type="compositionally biased region" description="Low complexity" evidence="1">
    <location>
        <begin position="29"/>
        <end position="82"/>
    </location>
</feature>
<dbReference type="EMBL" id="JAPNKE010000002">
    <property type="protein sequence ID" value="MCY1012433.1"/>
    <property type="molecule type" value="Genomic_DNA"/>
</dbReference>
<dbReference type="AlphaFoldDB" id="A0A9X3J3U1"/>
<keyword evidence="2" id="KW-0732">Signal</keyword>
<keyword evidence="4" id="KW-1185">Reference proteome</keyword>
<sequence>MTLTSKPRTAALIPAGVLLFAAAASPEALAAAQEPAAPATDAAPAAESSAAPAEASAAPAEASAPPAAPASAGAQASAGAGKAEVKADASVPKARKSGRRQAPDGVILDEKTGKVKDTRKWIHRYSPERHLFELGIFGGLNLPPDDHDLYKPVPGRPDEHKALWRLGPAVGARVGYFPLRIFGVEAEFSATPTFVRNVHNSPAFVYGLRGSAVLHCRTASRRSCSAATACSASARRATASAATSTRPATGAAASRSSSRAWRRSASTRATSSRPRRPSRCRRSPATRR</sequence>
<feature type="compositionally biased region" description="Low complexity" evidence="1">
    <location>
        <begin position="237"/>
        <end position="272"/>
    </location>
</feature>
<proteinExistence type="predicted"/>
<reference evidence="3" key="1">
    <citation type="submission" date="2022-11" db="EMBL/GenBank/DDBJ databases">
        <title>Minimal conservation of predation-associated metabolite biosynthetic gene clusters underscores biosynthetic potential of Myxococcota including descriptions for ten novel species: Archangium lansinium sp. nov., Myxococcus landrumus sp. nov., Nannocystis bai.</title>
        <authorList>
            <person name="Ahearne A."/>
            <person name="Stevens C."/>
            <person name="Phillips K."/>
        </authorList>
    </citation>
    <scope>NUCLEOTIDE SEQUENCE</scope>
    <source>
        <strain evidence="3">Na p29</strain>
    </source>
</reference>
<organism evidence="3 4">
    <name type="scientific">Nannocystis pusilla</name>
    <dbReference type="NCBI Taxonomy" id="889268"/>
    <lineage>
        <taxon>Bacteria</taxon>
        <taxon>Pseudomonadati</taxon>
        <taxon>Myxococcota</taxon>
        <taxon>Polyangia</taxon>
        <taxon>Nannocystales</taxon>
        <taxon>Nannocystaceae</taxon>
        <taxon>Nannocystis</taxon>
    </lineage>
</organism>
<feature type="region of interest" description="Disordered" evidence="1">
    <location>
        <begin position="29"/>
        <end position="110"/>
    </location>
</feature>
<feature type="chain" id="PRO_5040772029" evidence="2">
    <location>
        <begin position="31"/>
        <end position="288"/>
    </location>
</feature>
<feature type="region of interest" description="Disordered" evidence="1">
    <location>
        <begin position="237"/>
        <end position="288"/>
    </location>
</feature>
<gene>
    <name evidence="3" type="ORF">OV079_44245</name>
</gene>